<dbReference type="InterPro" id="IPR017897">
    <property type="entry name" value="Thrombospondin_3_rpt"/>
</dbReference>
<gene>
    <name evidence="7" type="ORF">MARGE09_P3419</name>
</gene>
<dbReference type="InterPro" id="IPR003367">
    <property type="entry name" value="Thrombospondin_3-like_rpt"/>
</dbReference>
<dbReference type="PRINTS" id="PR00313">
    <property type="entry name" value="CABNDNGRPT"/>
</dbReference>
<dbReference type="SUPFAM" id="SSF51120">
    <property type="entry name" value="beta-Roll"/>
    <property type="match status" value="3"/>
</dbReference>
<evidence type="ECO:0000256" key="2">
    <source>
        <dbReference type="ARBA" id="ARBA00022525"/>
    </source>
</evidence>
<dbReference type="InterPro" id="IPR059100">
    <property type="entry name" value="TSP3_bac"/>
</dbReference>
<dbReference type="RefSeq" id="WP_275068731.1">
    <property type="nucleotide sequence ID" value="NZ_AP023086.1"/>
</dbReference>
<organism evidence="7 8">
    <name type="scientific">Marinagarivorans cellulosilyticus</name>
    <dbReference type="NCBI Taxonomy" id="2721545"/>
    <lineage>
        <taxon>Bacteria</taxon>
        <taxon>Pseudomonadati</taxon>
        <taxon>Pseudomonadota</taxon>
        <taxon>Gammaproteobacteria</taxon>
        <taxon>Cellvibrionales</taxon>
        <taxon>Cellvibrionaceae</taxon>
        <taxon>Marinagarivorans</taxon>
    </lineage>
</organism>
<dbReference type="InterPro" id="IPR005084">
    <property type="entry name" value="CBM6"/>
</dbReference>
<dbReference type="Pfam" id="PF03422">
    <property type="entry name" value="CBM_6"/>
    <property type="match status" value="2"/>
</dbReference>
<feature type="region of interest" description="Disordered" evidence="5">
    <location>
        <begin position="764"/>
        <end position="784"/>
    </location>
</feature>
<dbReference type="SUPFAM" id="SSF49785">
    <property type="entry name" value="Galactose-binding domain-like"/>
    <property type="match status" value="4"/>
</dbReference>
<dbReference type="InterPro" id="IPR006584">
    <property type="entry name" value="Cellulose-bd_IV"/>
</dbReference>
<keyword evidence="2" id="KW-0964">Secreted</keyword>
<dbReference type="InterPro" id="IPR001343">
    <property type="entry name" value="Hemolysn_Ca-bd"/>
</dbReference>
<dbReference type="InterPro" id="IPR011049">
    <property type="entry name" value="Serralysin-like_metalloprot_C"/>
</dbReference>
<dbReference type="InterPro" id="IPR018511">
    <property type="entry name" value="Hemolysin-typ_Ca-bd_CS"/>
</dbReference>
<dbReference type="InterPro" id="IPR008979">
    <property type="entry name" value="Galactose-bd-like_sf"/>
</dbReference>
<dbReference type="GO" id="GO:0030246">
    <property type="term" value="F:carbohydrate binding"/>
    <property type="evidence" value="ECO:0007669"/>
    <property type="project" value="InterPro"/>
</dbReference>
<dbReference type="SUPFAM" id="SSF103647">
    <property type="entry name" value="TSP type-3 repeat"/>
    <property type="match status" value="23"/>
</dbReference>
<protein>
    <recommendedName>
        <fullName evidence="6">CBM6 domain-containing protein</fullName>
    </recommendedName>
</protein>
<dbReference type="SUPFAM" id="SSF46626">
    <property type="entry name" value="Cytochrome c"/>
    <property type="match status" value="1"/>
</dbReference>
<dbReference type="GO" id="GO:0005509">
    <property type="term" value="F:calcium ion binding"/>
    <property type="evidence" value="ECO:0007669"/>
    <property type="project" value="InterPro"/>
</dbReference>
<evidence type="ECO:0000313" key="8">
    <source>
        <dbReference type="Proteomes" id="UP001320119"/>
    </source>
</evidence>
<dbReference type="PROSITE" id="PS51234">
    <property type="entry name" value="TSP3"/>
    <property type="match status" value="3"/>
</dbReference>
<dbReference type="Gene3D" id="2.150.10.10">
    <property type="entry name" value="Serralysin-like metalloprotease, C-terminal"/>
    <property type="match status" value="3"/>
</dbReference>
<dbReference type="Pfam" id="PF18884">
    <property type="entry name" value="TSP3_bac"/>
    <property type="match status" value="4"/>
</dbReference>
<dbReference type="CDD" id="cd04080">
    <property type="entry name" value="CBM6_cellulase-like"/>
    <property type="match status" value="2"/>
</dbReference>
<dbReference type="KEGG" id="marq:MARGE09_P3419"/>
<dbReference type="SMART" id="SM00606">
    <property type="entry name" value="CBD_IV"/>
    <property type="match status" value="2"/>
</dbReference>
<feature type="compositionally biased region" description="Acidic residues" evidence="5">
    <location>
        <begin position="309"/>
        <end position="319"/>
    </location>
</feature>
<dbReference type="InterPro" id="IPR036909">
    <property type="entry name" value="Cyt_c-like_dom_sf"/>
</dbReference>
<dbReference type="FunFam" id="4.10.1080.10:FF:000001">
    <property type="entry name" value="Thrombospondin 3"/>
    <property type="match status" value="1"/>
</dbReference>
<evidence type="ECO:0000256" key="3">
    <source>
        <dbReference type="ARBA" id="ARBA00022729"/>
    </source>
</evidence>
<feature type="compositionally biased region" description="Acidic residues" evidence="5">
    <location>
        <begin position="277"/>
        <end position="289"/>
    </location>
</feature>
<dbReference type="GO" id="GO:0020037">
    <property type="term" value="F:heme binding"/>
    <property type="evidence" value="ECO:0007669"/>
    <property type="project" value="InterPro"/>
</dbReference>
<keyword evidence="3" id="KW-0732">Signal</keyword>
<evidence type="ECO:0000256" key="1">
    <source>
        <dbReference type="ARBA" id="ARBA00004613"/>
    </source>
</evidence>
<dbReference type="Proteomes" id="UP001320119">
    <property type="component" value="Chromosome"/>
</dbReference>
<dbReference type="GO" id="GO:0009055">
    <property type="term" value="F:electron transfer activity"/>
    <property type="evidence" value="ECO:0007669"/>
    <property type="project" value="InterPro"/>
</dbReference>
<reference evidence="7 8" key="1">
    <citation type="journal article" date="2022" name="IScience">
        <title>An ultrasensitive nanofiber-based assay for enzymatic hydrolysis and deep-sea microbial degradation of cellulose.</title>
        <authorList>
            <person name="Tsudome M."/>
            <person name="Tachioka M."/>
            <person name="Miyazaki M."/>
            <person name="Uchimura K."/>
            <person name="Tsuda M."/>
            <person name="Takaki Y."/>
            <person name="Deguchi S."/>
        </authorList>
    </citation>
    <scope>NUCLEOTIDE SEQUENCE [LARGE SCALE GENOMIC DNA]</scope>
    <source>
        <strain evidence="7 8">GE09</strain>
    </source>
</reference>
<feature type="domain" description="CBM6" evidence="6">
    <location>
        <begin position="4312"/>
        <end position="4450"/>
    </location>
</feature>
<keyword evidence="8" id="KW-1185">Reference proteome</keyword>
<dbReference type="Gene3D" id="2.60.120.260">
    <property type="entry name" value="Galactose-binding domain-like"/>
    <property type="match status" value="4"/>
</dbReference>
<dbReference type="PANTHER" id="PTHR10199">
    <property type="entry name" value="THROMBOSPONDIN"/>
    <property type="match status" value="1"/>
</dbReference>
<name>A0AAN1WKB9_9GAMM</name>
<evidence type="ECO:0000259" key="6">
    <source>
        <dbReference type="PROSITE" id="PS51175"/>
    </source>
</evidence>
<dbReference type="GO" id="GO:0007155">
    <property type="term" value="P:cell adhesion"/>
    <property type="evidence" value="ECO:0007669"/>
    <property type="project" value="InterPro"/>
</dbReference>
<dbReference type="InterPro" id="IPR028974">
    <property type="entry name" value="TSP_type-3_rpt"/>
</dbReference>
<feature type="region of interest" description="Disordered" evidence="5">
    <location>
        <begin position="253"/>
        <end position="408"/>
    </location>
</feature>
<evidence type="ECO:0000256" key="5">
    <source>
        <dbReference type="SAM" id="MobiDB-lite"/>
    </source>
</evidence>
<proteinExistence type="predicted"/>
<accession>A0AAN1WKB9</accession>
<dbReference type="PROSITE" id="PS00330">
    <property type="entry name" value="HEMOLYSIN_CALCIUM"/>
    <property type="match status" value="2"/>
</dbReference>
<feature type="compositionally biased region" description="Acidic residues" evidence="5">
    <location>
        <begin position="380"/>
        <end position="393"/>
    </location>
</feature>
<comment type="subcellular location">
    <subcellularLocation>
        <location evidence="1">Secreted</location>
    </subcellularLocation>
</comment>
<dbReference type="Gene3D" id="4.10.1080.10">
    <property type="entry name" value="TSP type-3 repeat"/>
    <property type="match status" value="6"/>
</dbReference>
<evidence type="ECO:0000256" key="4">
    <source>
        <dbReference type="ARBA" id="ARBA00022837"/>
    </source>
</evidence>
<keyword evidence="4" id="KW-0106">Calcium</keyword>
<dbReference type="Pfam" id="PF02412">
    <property type="entry name" value="TSP_3"/>
    <property type="match status" value="9"/>
</dbReference>
<feature type="domain" description="CBM6" evidence="6">
    <location>
        <begin position="4850"/>
        <end position="4988"/>
    </location>
</feature>
<dbReference type="Pfam" id="PF00353">
    <property type="entry name" value="HemolysinCabind"/>
    <property type="match status" value="4"/>
</dbReference>
<dbReference type="EMBL" id="AP023086">
    <property type="protein sequence ID" value="BCD99218.1"/>
    <property type="molecule type" value="Genomic_DNA"/>
</dbReference>
<evidence type="ECO:0000313" key="7">
    <source>
        <dbReference type="EMBL" id="BCD99218.1"/>
    </source>
</evidence>
<dbReference type="PROSITE" id="PS51175">
    <property type="entry name" value="CBM6"/>
    <property type="match status" value="2"/>
</dbReference>
<sequence length="5168" mass="547426">MVSYLGCIARKFPGLILLFVVLLAYSYRATGLTYGELSVTDVSPTSFTVNWVGDVNASPNIELYSDVQGNRPVSGATIYPSYNAQGSLTLSGLSTAAGVMRVRVAGLQSSTPYFYRLSVVSGEGGVEYFPSGGALPSVVTLDHSIPQSNDSVALSVSVGGDEPAAGSLVLLTVPGMKYPISYVVGDGFIDSTAALNLTNMYSAATNSRHHFTGGELVGVRVLGGFNGEAYFEGQVPVNDGKGLLHIIGGSPLELTQSKDSDGDGIDDLLEAKHGLDSDDPTDADLDNDTDGIINGAEIDLGTDPNQSDSDGDGIDDGEEVLLGLSPRNSDTDRDGISDADELNGDRPTDPLNADTDGDGAGDYREVLAGTDPLDPQDTPIIDDDEDGVEDEQDNCNKYNPDQTDNDLDGLGDVCDYDDDNDGVDDALDNSPLIPNPDQVDTDGDSIGDASDNCVVIENRNQKDTDVDGVGDVCDQDDDNDGINDHYPEQTPSDIPLLVDEIDAFIGSSIRVVNDDRAAIAFYKFNSESSFSVLLGYFNLATRIYTSNELQANEKGWQGRFAVVMDAFDCDCLAGAVVSDGDNIVIQTDRGALDIKLPKVTGEEWGADPFYFLSEDLSLYLPRYSDGRLSGLVRSALELQVLDNCQFIFNPDQQDHDQNGIGDYCDTSDDDLDGDGILNIHDNCPDLHSYSQLDTDGDGIGDACENDFDNDGVLNNIDNCIDTPNPAQADRDGDSIGDACDATPDGDTDNDGIGDPIDNCISVANPSQDDLDGDGVGNACDDDSDGDGLSDLLERSLISNPYSKDSDADGVHDELEDYDFDGASNIDELQAGTDPLKPTLNLFAGKNLIHYPVFVEDMTAFKLLARLGGASKVLSISRYNHSLEIYDKAYYSGGAASGIDFEVVNNESYWVEALGDSVVEFEGPLFNKDGFVYFNTGLNNIGVSYATSDMTAFAMLDALLQQGVEATIQMYDAASDKFLAASSVTGANTGLNFALTSVQGLQLFVAQGGRPFGFASPTILEYSYRTTNQENDLITLDVTGGAGTVYVNGVFAEDLSPGESGYQIALDLVLGENVFTIEQRGADGGVETTQLTYLLTGPFGVGTGGDDILSGLRPKGRGGNDTIYGTASKDRLDGGAGDDLLIGGAGDDLLFNGERFKFDIGDGYDVLVGYADELRLIFGKGISPEDVYVKYKTPSLVFDDEFTTNPYSEVDANFHWGDIDTRDWAIIHYSTGDTIRMLDLQNATPILEFEEGVFEGAAAREILYKGSPDRDVFYLTTGYEKVSGGAGNDVFFIRPGDGDYIAGGDGDDQYFFDYSPPYHDPLSDNGWDSNLSSAWGFQSFLTSFVDDNTPFFPSHFYKQWLKDAIAEQYALMDEPFTINGGKGDDIYVLRSEFSGDFQFISGDGDDLVRLQGGAPRSLRVVRGVEPLEEEVLLKINGGDSWSLVFNKAPPNVSGADSLTFEDADLSYLAAIFRGQVVFNLQLGSNQVSLVDWATQSDLHNIIFTPPSPEVYTGDDSANVIIANALAVITPGGGDDIVHAVDTSTLEYNAGDGRDQVSFSGQLRIEMGEAILPKSVSVTHRCEKSSLDLVININKEADSIVVKNYWQIDESLVETRIKSIVVNFQSDGTEWGDEEVVNRLNIGTEGNDYFELCRAGDEIDVDVSDLTPGPGDDVVNVGKATEVVFHFAIGDGKDTYQFDINSQSAHVDQTDVGMVFDLSSINSSEFTPALDNQDLLISIGAQDEIRIIDVFTFINWRPFAEMRFSDATYSFEDVVDLINSNDNSGRFIRVIDGVFSASPTHFDDVIVISGDDKISVDISGAGFDEVYVEDTGNTYEINFSGSGIKQVWCACDTSRKFTRVDGDLGRKLFLNLNNASTNNIREFRSPTWNNPDLIVRLHDDLIYGSSGNRTSLRFNSISAAPDTPVKQKEMYASRYGFSLEWLSENLYVNGFERRHLGPFDLSRAGFLQEEGKEFNALDVGSLDYLLSAYLSPNFYLNYYISNNYKDSRTGVDVSGNSSSFYGARENFNGNDIVEVYKKGTYEDYMENYGFLARLVFSYYTGIGEEVLEGGAGDDILIPFFSDAFYVSDITWNHEPITMYEVFHGALSSDGENYGSRIIDFSSTFYFAPGFGNDVVPLEVSNQKAHIRFYFESDDMCLDPIRVGRDLLFKCGEGDSILVTNYYHYDDLGGEWRDSSDRVRLSITTLNPLGYSFPLDPQESHKAGYRDIIIPLPPSVDENQGSLVALDDSFDLPVNVPKIIDPAVILQNDVIVPLQNIYLDGVFGAVGGQVIYGNRKGVIVFVPDEGFVGQAYFSYRALAQNGLMARGVVEINYVDNSDSLSAVLEGRELVGENILDNHLVAGPFGVMSLGDEDDYIGLVVDSTAKVDSGPGNDIFYLYDNVAVLGDLDGGSGFDALFAEEPKGPTNINSLEVNSLTNVESVRLGAGLNRIVGNDDANVIDLAGASVLNVFEVKGLGGDDVIYGPRIRYFQIDGGDGSDRLVGSALEDSILGGEGDDYIFGGRSNDFLDGGAGNDILFGGDEDDKLRGGAGDDLIVGGSGDNTIVWQPGDGNDYISVFDGYSDPYYQFFGGVSLPLDSYFAYFDIDRDPASQVLNDVRLAPEGEYTFSKSTDQDLLITSIQTGENLLFFNWFKNRAYRVDLFDYQRFSVNHTIYKDRRISWEQIFSEVIDDSASENLVILGVEGHSPNPALLNLDGQGIYQELCVSCHGVDAKGNAPLTGNSLINRAEAVSYVTRRMPLLEESLCDITCAEKVVDYLLTLNLPVDEDYDGFADDGDDLCLGTDEYDNLSRTMDGCGWQQDEDHDGVYDPYDSCSLTLYPAKVDSDGCPSDTDGDSILDGIDQCPNSPSGSSVTTEGYEPYFSRWGSSWTYYVPTNLGCAASEYDSDEDGVMDDIDRCPNTDPRSWNTNTPANEFGCNLAQLDGDGDFVSDEYDLCPDSTILPHLNADADGCLTVDSPNLLNSNGTFSQGRQNWSFFSASAVASWINSIDIQFAASSQGVASLSHDVVLEAGKSYSFCADVIEASDLPDKFRLDMQIDTGAPDYEYIGSRYSIIEQPDGDDGRAIGILRYGNNTARQKWEVIGGDEDRAVRLSIRVSNTDELAELGGRVTLDNIGLYEGGECGVPGDEVESGIGNGKNVIASDGSFSNGQHGFFALVTEGENVSWADDFSLNYGSISENIWDIQLNHSVDLIQGELYTACWKARADSSREMFAAINSGAPDYFDLLGAPISYQLSTEHQEFNFSFIAEANYLDAMLTFHLGQSDIAVDIDDVALFNGDSCGDINNRDGFSEEVGLNLLASQPDLSQGQEDFGAYFASGVDADVSWNDEIDISLHSAQEERYSAQISHELAVEEGEAYIACFDAVADEARDIQVLIDSGAPDYQSLTGTWPIFPISNAYKSFSLPFVSLASDPDARLIFSVGGSDINVALDNIGVYEGTSCPKVSLPDDDLDGVENVTDLCPATEALISVNSDGCAAYQLDSDSDGIADDVDFCPGTGAGMGTNSQGCSPSQVDTDRDGVVDELDACADTLAVMVADEFGCPIDSDADGVVDGVDQCVMTIAGAIVDDTGCPLDGDGDGVVDGVDQCEASLENEPVDVFGCPVDHDNDGVIDRDDRCLDSPEGVLVDLFGCEVDSDLDGVVDSIDQCPNTFPEAPVDGVGCSPDSDEDGVPDSLDLCPQSLSNASVQNNGCPFDDDGDGVGNEVDFCPNTPIGAIVLSDGCSSDSDNDGVFDGVDTCPNTIAEVSVDALGCAIDIDFDGVPDDFDQCLSETPGLTVDEQGCPLDSDSDGVIDDADECPETEVGVLVDAVGCTLAPDEDGDGVADSIDQCAGTVNGATVDELGCPVDTDGDGVFNGLDLCEDSTAVIVDQNGCPLDSDLDGVFDGLDQCAGTPQGAQVNSFGCPSDSDGDGSLDGIDECDNTPSGAVVSIIGCPIDSDVDGVYNGIDQCPNTLPGATVDADGCPSDSDSDGIFDGLDQCPGTPSGEPVNAVGCAMDADNDGVTDSMDQCASTPVEATVDNNGCPVDADGDGVFDGVDQCADTPVGVNVTAQGCPIDSDNDGVFDGLDQCANTPVGAVVNGSGCPTDSDTDGVFDGIDQCASTPVGALVTTQGCPIDSDADGIFDGLDQCANTPIGAIVNDSGCPVDSDSDGVFDGIDQCVGTPIGVLVTTQGCPIDSDADGIFDGIDQCANTPVDAIVNDSGCPLDSDNDGVFDGVDQCVSTTAGRTVDETGCAADADNDGVIDDDDQCLSTPPGVLVNEVGCSVDSDNDGVNDDIDQCSNTPIGTAVDGKGCELITSLRLEAETYNAGSDSDTGNAGAPTQCSYGGFNVDVENSGDVGGGCNVGWIETGEWLEYSVDLSAGTYEITSRVASDTGGGSFSVLLDGAPLATDSVGATGGWQVYESHNLGEINVTAGGSHTLRISVTQGGFNLNWLQFDFVAPPPDADGDGVTDVDDQCPNTGAGVSVDSQGCPLDADGDGISDSIDQCTNTPIGATVNSSGCPSDSDADGVFDGLDQCGMTPSTEPVDSAGCPLDSDADGVTDGADECPLTIAGASVDAQGCPLDSDADGIFDGLDQCDSTPTGVVVDTVGCPLDSDSDGIFDGLDQCEATPSGVLVDSIGCPKDSDSDGVFDGLDQCEGTLVGEPVNSTGCPMDTDNDGVTDGADQCPSTPVGAAVDTNGCPRDSDGDGVFDGIDLCAMTAVGITVDAIGCPIDSDADGIFDGLDQCANTPAGAIVNGSGCPLDSDNDGVFDGVDQCASTTAGRTVDETGCAADADNDGVIDDDDQCLSTPPGVLVNEVGCSVDSDNDGVNDDIDQCSNTPIGTAVDGTGCELITSLRLEAETYNAGSDSDTGNSGAPTQCSYGGFNVDVENSGDVGGGCNVGWIETGEWLEYSVDLSEGTYVVTSRAASDTGGGSFSVLLDGTPLAADSIGVTGGWQVYETHNLGEVNVTAGGSHTLRISVTQGGFNLNWLQFNIANPSGDSDGDGVSNSSDQCSNTPAGVSVDLEGCSVGSLVVEAEQYDVTSPVSPFESQSDSGRTIMLWPGSGSINSAASDGTAGQLYYPVVATASSLTIYTTANFANASDDSFHYKLDGEGSGWALQNAVATNGYQELQVANWTGLVVGQTYMFKVQRREDGAKLDSFRVQGGLFSVSSN</sequence>